<name>A0A411DJM6_CHRID</name>
<sequence length="294" mass="34972">MNKYFIIVLLSLATCCKSQNITTFSQLENNIREILFQKGYISQNSYSQKKGFTIYGTYLRKVDEKKLRNGIYDLYLGNHSPQFKFIYERNKIIFLDIYSFKNFLESMRTQMIYLFEQRYCREIVVDYVKRLIRAHYSFNRNPRDLINKNCEFPEKRISSTFYLNEIKSKIVTEIAQKEDLKEENLQPEKIEDIAVSELSVYFGINEKEKLEEGIYSYVNINSNVSNNSYFILNGNDIKFLKMDSDESFIKSIQEIILFGENKNICSEKTIWYIEQLFSNYMENSCLSKVTKDLP</sequence>
<dbReference type="AlphaFoldDB" id="A0A411DJM6"/>
<dbReference type="EMBL" id="CP035532">
    <property type="protein sequence ID" value="QBA20491.1"/>
    <property type="molecule type" value="Genomic_DNA"/>
</dbReference>
<gene>
    <name evidence="1" type="ORF">EU348_04565</name>
</gene>
<evidence type="ECO:0000313" key="1">
    <source>
        <dbReference type="EMBL" id="QBA20491.1"/>
    </source>
</evidence>
<accession>A0A411DJM6</accession>
<proteinExistence type="predicted"/>
<protein>
    <submittedName>
        <fullName evidence="1">Uncharacterized protein</fullName>
    </submittedName>
</protein>
<organism evidence="1">
    <name type="scientific">Chryseobacterium indologenes</name>
    <name type="common">Flavobacterium indologenes</name>
    <dbReference type="NCBI Taxonomy" id="253"/>
    <lineage>
        <taxon>Bacteria</taxon>
        <taxon>Pseudomonadati</taxon>
        <taxon>Bacteroidota</taxon>
        <taxon>Flavobacteriia</taxon>
        <taxon>Flavobacteriales</taxon>
        <taxon>Weeksellaceae</taxon>
        <taxon>Chryseobacterium group</taxon>
        <taxon>Chryseobacterium</taxon>
    </lineage>
</organism>
<reference evidence="1" key="1">
    <citation type="submission" date="2019-01" db="EMBL/GenBank/DDBJ databases">
        <title>Whole Genome Sequencing for Putative Detection of Antimicrobial Resistance and Potential Virulence Factors in Chryseobacterium indologenes isolated from Nile Tilapia in Tanzania.</title>
        <authorList>
            <person name="Mwega E."/>
            <person name="Mutoloki S."/>
            <person name="Mugimba K."/>
            <person name="Colquhoun D."/>
            <person name="Mdegela R."/>
            <person name="Evensen O."/>
            <person name="Wasteson Y."/>
        </authorList>
    </citation>
    <scope>NUCLEOTIDE SEQUENCE [LARGE SCALE GENOMIC DNA]</scope>
    <source>
        <strain evidence="1">StR 01</strain>
    </source>
</reference>